<dbReference type="AlphaFoldDB" id="A0A672Z411"/>
<feature type="compositionally biased region" description="Basic residues" evidence="2">
    <location>
        <begin position="12"/>
        <end position="25"/>
    </location>
</feature>
<dbReference type="CTD" id="80071"/>
<name>A0A672Z411_9TELE</name>
<evidence type="ECO:0000256" key="2">
    <source>
        <dbReference type="SAM" id="MobiDB-lite"/>
    </source>
</evidence>
<keyword evidence="4" id="KW-1185">Reference proteome</keyword>
<dbReference type="GeneID" id="115432406"/>
<dbReference type="Ensembl" id="ENSSORT00005012372.1">
    <property type="protein sequence ID" value="ENSSORP00005011981.1"/>
    <property type="gene ID" value="ENSSORG00005006348.1"/>
</dbReference>
<dbReference type="Proteomes" id="UP000472271">
    <property type="component" value="Chromosome 14"/>
</dbReference>
<reference evidence="3" key="1">
    <citation type="submission" date="2019-06" db="EMBL/GenBank/DDBJ databases">
        <authorList>
            <consortium name="Wellcome Sanger Institute Data Sharing"/>
        </authorList>
    </citation>
    <scope>NUCLEOTIDE SEQUENCE [LARGE SCALE GENOMIC DNA]</scope>
</reference>
<dbReference type="RefSeq" id="XP_030009095.1">
    <property type="nucleotide sequence ID" value="XM_030153235.1"/>
</dbReference>
<evidence type="ECO:0008006" key="5">
    <source>
        <dbReference type="Google" id="ProtNLM"/>
    </source>
</evidence>
<dbReference type="FunCoup" id="A0A672Z411">
    <property type="interactions" value="680"/>
</dbReference>
<protein>
    <recommendedName>
        <fullName evidence="5">Coiled-coil domain containing 15</fullName>
    </recommendedName>
</protein>
<reference evidence="3" key="3">
    <citation type="submission" date="2025-09" db="UniProtKB">
        <authorList>
            <consortium name="Ensembl"/>
        </authorList>
    </citation>
    <scope>IDENTIFICATION</scope>
</reference>
<gene>
    <name evidence="3" type="primary">ccdc15</name>
</gene>
<accession>A0A672Z411</accession>
<dbReference type="InterPro" id="IPR037693">
    <property type="entry name" value="CCDC15"/>
</dbReference>
<dbReference type="PANTHER" id="PTHR14817">
    <property type="entry name" value="COILED-COIL DOMAIN-CONTAINING PROTEIN 15"/>
    <property type="match status" value="1"/>
</dbReference>
<evidence type="ECO:0000313" key="4">
    <source>
        <dbReference type="Proteomes" id="UP000472271"/>
    </source>
</evidence>
<keyword evidence="1" id="KW-0175">Coiled coil</keyword>
<evidence type="ECO:0000313" key="3">
    <source>
        <dbReference type="Ensembl" id="ENSSORP00005011981.1"/>
    </source>
</evidence>
<feature type="region of interest" description="Disordered" evidence="2">
    <location>
        <begin position="1"/>
        <end position="29"/>
    </location>
</feature>
<organism evidence="3 4">
    <name type="scientific">Sphaeramia orbicularis</name>
    <name type="common">orbiculate cardinalfish</name>
    <dbReference type="NCBI Taxonomy" id="375764"/>
    <lineage>
        <taxon>Eukaryota</taxon>
        <taxon>Metazoa</taxon>
        <taxon>Chordata</taxon>
        <taxon>Craniata</taxon>
        <taxon>Vertebrata</taxon>
        <taxon>Euteleostomi</taxon>
        <taxon>Actinopterygii</taxon>
        <taxon>Neopterygii</taxon>
        <taxon>Teleostei</taxon>
        <taxon>Neoteleostei</taxon>
        <taxon>Acanthomorphata</taxon>
        <taxon>Gobiaria</taxon>
        <taxon>Kurtiformes</taxon>
        <taxon>Apogonoidei</taxon>
        <taxon>Apogonidae</taxon>
        <taxon>Apogoninae</taxon>
        <taxon>Sphaeramia</taxon>
    </lineage>
</organism>
<reference evidence="3" key="2">
    <citation type="submission" date="2025-08" db="UniProtKB">
        <authorList>
            <consortium name="Ensembl"/>
        </authorList>
    </citation>
    <scope>IDENTIFICATION</scope>
</reference>
<sequence length="390" mass="45841">MSANRVKPTAKSCHKGAVRRYKKHRGTEENGVLAERSMTVVAVGAWVESGQDFAEHPSALALLTEELLAEKRRENEQSLQQFQDKVRLRLAQHGQFNKKRQQLLQTESVCAADMRQVKQRLAACRMSSHEELTSELPESGWNNSPNRHIAKYHMPRPEEEVEEEDVQEDEDDDLLCRRQHKCPLVQQKVNGCVSKDIYQSQSDHWDPKAQQVLWPPNEHEELKRQRQAQFLMHRRLFMNIEREQVKENEEHRKHLRRTARIKAEKEQIRLVEERKLERVQQLAEAWMKLEEREHLIVEQLRQEEEERTEQLQKRKKEKRIKGATRSIQALRARLKEQLAQEKLELPPLCCCASSFWDSHPDTCANNCVFHNNPKAYAQALQSALLSLDLQ</sequence>
<feature type="coiled-coil region" evidence="1">
    <location>
        <begin position="297"/>
        <end position="340"/>
    </location>
</feature>
<evidence type="ECO:0000256" key="1">
    <source>
        <dbReference type="SAM" id="Coils"/>
    </source>
</evidence>
<dbReference type="PANTHER" id="PTHR14817:SF2">
    <property type="entry name" value="COILED-COIL DOMAIN-CONTAINING PROTEIN 15"/>
    <property type="match status" value="1"/>
</dbReference>
<dbReference type="GO" id="GO:0005813">
    <property type="term" value="C:centrosome"/>
    <property type="evidence" value="ECO:0007669"/>
    <property type="project" value="TreeGrafter"/>
</dbReference>
<dbReference type="InParanoid" id="A0A672Z411"/>
<proteinExistence type="predicted"/>